<dbReference type="Gene3D" id="3.40.50.10190">
    <property type="entry name" value="BRCT domain"/>
    <property type="match status" value="1"/>
</dbReference>
<sequence>MASSQDSSEYYFDDYDDSQFLNAIHEAVLPGDAGYHSTNNSNTNANLQGHVQAHAQDGSTQARNPDGADRDIEIADSQESEEFLEPPPPAQPRRSPSPSHATTATSRSSLKRKHSQTQDEDDTSGVESFGSLGLGGSIGSTSGASGSGSAGGSAGIAGGAEEVDEAVYGASRFGNFGEYMRRKRAKLQIQNADIVGSQQGEGTEGGSRIFKGLSIYINGWTQPSVQDLRKLIVEHGGVFQPYLDKKGLVTHIITCSLTPAKIREFKNMKVLLRLALAFLPVLPLRLLNPLYRLPNLLLTLALLALPPLLLLFQLPLLLS</sequence>
<evidence type="ECO:0000313" key="4">
    <source>
        <dbReference type="EMBL" id="KAJ2923407.1"/>
    </source>
</evidence>
<protein>
    <recommendedName>
        <fullName evidence="3">BRCT domain-containing protein</fullName>
    </recommendedName>
</protein>
<dbReference type="GO" id="GO:0003887">
    <property type="term" value="F:DNA-directed DNA polymerase activity"/>
    <property type="evidence" value="ECO:0007669"/>
    <property type="project" value="TreeGrafter"/>
</dbReference>
<feature type="compositionally biased region" description="Polar residues" evidence="1">
    <location>
        <begin position="36"/>
        <end position="49"/>
    </location>
</feature>
<feature type="compositionally biased region" description="Acidic residues" evidence="1">
    <location>
        <begin position="74"/>
        <end position="84"/>
    </location>
</feature>
<dbReference type="GO" id="GO:0042276">
    <property type="term" value="P:error-prone translesion synthesis"/>
    <property type="evidence" value="ECO:0007669"/>
    <property type="project" value="TreeGrafter"/>
</dbReference>
<dbReference type="Proteomes" id="UP001140091">
    <property type="component" value="Unassembled WGS sequence"/>
</dbReference>
<name>A0A9W8MB71_9AGAR</name>
<evidence type="ECO:0000256" key="1">
    <source>
        <dbReference type="SAM" id="MobiDB-lite"/>
    </source>
</evidence>
<feature type="non-terminal residue" evidence="4">
    <location>
        <position position="319"/>
    </location>
</feature>
<feature type="region of interest" description="Disordered" evidence="1">
    <location>
        <begin position="31"/>
        <end position="134"/>
    </location>
</feature>
<gene>
    <name evidence="4" type="ORF">H1R20_g13691</name>
</gene>
<feature type="compositionally biased region" description="Low complexity" evidence="1">
    <location>
        <begin position="92"/>
        <end position="108"/>
    </location>
</feature>
<evidence type="ECO:0000259" key="3">
    <source>
        <dbReference type="PROSITE" id="PS50172"/>
    </source>
</evidence>
<feature type="transmembrane region" description="Helical" evidence="2">
    <location>
        <begin position="297"/>
        <end position="318"/>
    </location>
</feature>
<dbReference type="InterPro" id="IPR036420">
    <property type="entry name" value="BRCT_dom_sf"/>
</dbReference>
<dbReference type="Pfam" id="PF16589">
    <property type="entry name" value="BRCT_2"/>
    <property type="match status" value="1"/>
</dbReference>
<keyword evidence="2" id="KW-0812">Transmembrane</keyword>
<organism evidence="4 5">
    <name type="scientific">Candolleomyces eurysporus</name>
    <dbReference type="NCBI Taxonomy" id="2828524"/>
    <lineage>
        <taxon>Eukaryota</taxon>
        <taxon>Fungi</taxon>
        <taxon>Dikarya</taxon>
        <taxon>Basidiomycota</taxon>
        <taxon>Agaricomycotina</taxon>
        <taxon>Agaricomycetes</taxon>
        <taxon>Agaricomycetidae</taxon>
        <taxon>Agaricales</taxon>
        <taxon>Agaricineae</taxon>
        <taxon>Psathyrellaceae</taxon>
        <taxon>Candolleomyces</taxon>
    </lineage>
</organism>
<dbReference type="SUPFAM" id="SSF52113">
    <property type="entry name" value="BRCT domain"/>
    <property type="match status" value="1"/>
</dbReference>
<keyword evidence="2" id="KW-0472">Membrane</keyword>
<feature type="transmembrane region" description="Helical" evidence="2">
    <location>
        <begin position="270"/>
        <end position="291"/>
    </location>
</feature>
<evidence type="ECO:0000256" key="2">
    <source>
        <dbReference type="SAM" id="Phobius"/>
    </source>
</evidence>
<reference evidence="4" key="1">
    <citation type="submission" date="2022-06" db="EMBL/GenBank/DDBJ databases">
        <title>Genome Sequence of Candolleomyces eurysporus.</title>
        <authorList>
            <person name="Buettner E."/>
        </authorList>
    </citation>
    <scope>NUCLEOTIDE SEQUENCE</scope>
    <source>
        <strain evidence="4">VTCC 930004</strain>
    </source>
</reference>
<dbReference type="AlphaFoldDB" id="A0A9W8MB71"/>
<dbReference type="PROSITE" id="PS50172">
    <property type="entry name" value="BRCT"/>
    <property type="match status" value="1"/>
</dbReference>
<dbReference type="OrthoDB" id="427711at2759"/>
<proteinExistence type="predicted"/>
<feature type="domain" description="BRCT" evidence="3">
    <location>
        <begin position="205"/>
        <end position="282"/>
    </location>
</feature>
<dbReference type="PANTHER" id="PTHR45990:SF1">
    <property type="entry name" value="DNA REPAIR PROTEIN REV1"/>
    <property type="match status" value="1"/>
</dbReference>
<dbReference type="PANTHER" id="PTHR45990">
    <property type="entry name" value="DNA REPAIR PROTEIN REV1"/>
    <property type="match status" value="1"/>
</dbReference>
<comment type="caution">
    <text evidence="4">The sequence shown here is derived from an EMBL/GenBank/DDBJ whole genome shotgun (WGS) entry which is preliminary data.</text>
</comment>
<dbReference type="GO" id="GO:0017125">
    <property type="term" value="F:deoxycytidyl transferase activity"/>
    <property type="evidence" value="ECO:0007669"/>
    <property type="project" value="TreeGrafter"/>
</dbReference>
<keyword evidence="5" id="KW-1185">Reference proteome</keyword>
<accession>A0A9W8MB71</accession>
<evidence type="ECO:0000313" key="5">
    <source>
        <dbReference type="Proteomes" id="UP001140091"/>
    </source>
</evidence>
<dbReference type="GO" id="GO:0070987">
    <property type="term" value="P:error-free translesion synthesis"/>
    <property type="evidence" value="ECO:0007669"/>
    <property type="project" value="TreeGrafter"/>
</dbReference>
<dbReference type="EMBL" id="JANBPK010001345">
    <property type="protein sequence ID" value="KAJ2923407.1"/>
    <property type="molecule type" value="Genomic_DNA"/>
</dbReference>
<keyword evidence="2" id="KW-1133">Transmembrane helix</keyword>
<dbReference type="InterPro" id="IPR001357">
    <property type="entry name" value="BRCT_dom"/>
</dbReference>
<dbReference type="GO" id="GO:0005634">
    <property type="term" value="C:nucleus"/>
    <property type="evidence" value="ECO:0007669"/>
    <property type="project" value="TreeGrafter"/>
</dbReference>